<dbReference type="AlphaFoldDB" id="A0A166DH59"/>
<name>A0A166DH59_9AGAM</name>
<proteinExistence type="predicted"/>
<evidence type="ECO:0000313" key="3">
    <source>
        <dbReference type="Proteomes" id="UP000076532"/>
    </source>
</evidence>
<organism evidence="2 3">
    <name type="scientific">Athelia psychrophila</name>
    <dbReference type="NCBI Taxonomy" id="1759441"/>
    <lineage>
        <taxon>Eukaryota</taxon>
        <taxon>Fungi</taxon>
        <taxon>Dikarya</taxon>
        <taxon>Basidiomycota</taxon>
        <taxon>Agaricomycotina</taxon>
        <taxon>Agaricomycetes</taxon>
        <taxon>Agaricomycetidae</taxon>
        <taxon>Atheliales</taxon>
        <taxon>Atheliaceae</taxon>
        <taxon>Athelia</taxon>
    </lineage>
</organism>
<accession>A0A166DH59</accession>
<reference evidence="2 3" key="1">
    <citation type="journal article" date="2016" name="Mol. Biol. Evol.">
        <title>Comparative Genomics of Early-Diverging Mushroom-Forming Fungi Provides Insights into the Origins of Lignocellulose Decay Capabilities.</title>
        <authorList>
            <person name="Nagy L.G."/>
            <person name="Riley R."/>
            <person name="Tritt A."/>
            <person name="Adam C."/>
            <person name="Daum C."/>
            <person name="Floudas D."/>
            <person name="Sun H."/>
            <person name="Yadav J.S."/>
            <person name="Pangilinan J."/>
            <person name="Larsson K.H."/>
            <person name="Matsuura K."/>
            <person name="Barry K."/>
            <person name="Labutti K."/>
            <person name="Kuo R."/>
            <person name="Ohm R.A."/>
            <person name="Bhattacharya S.S."/>
            <person name="Shirouzu T."/>
            <person name="Yoshinaga Y."/>
            <person name="Martin F.M."/>
            <person name="Grigoriev I.V."/>
            <person name="Hibbett D.S."/>
        </authorList>
    </citation>
    <scope>NUCLEOTIDE SEQUENCE [LARGE SCALE GENOMIC DNA]</scope>
    <source>
        <strain evidence="2 3">CBS 109695</strain>
    </source>
</reference>
<evidence type="ECO:0000256" key="1">
    <source>
        <dbReference type="SAM" id="SignalP"/>
    </source>
</evidence>
<evidence type="ECO:0000313" key="2">
    <source>
        <dbReference type="EMBL" id="KZP14706.1"/>
    </source>
</evidence>
<keyword evidence="3" id="KW-1185">Reference proteome</keyword>
<gene>
    <name evidence="2" type="ORF">FIBSPDRAFT_896341</name>
</gene>
<evidence type="ECO:0008006" key="4">
    <source>
        <dbReference type="Google" id="ProtNLM"/>
    </source>
</evidence>
<protein>
    <recommendedName>
        <fullName evidence="4">Secreted protein</fullName>
    </recommendedName>
</protein>
<feature type="signal peptide" evidence="1">
    <location>
        <begin position="1"/>
        <end position="20"/>
    </location>
</feature>
<dbReference type="EMBL" id="KV417613">
    <property type="protein sequence ID" value="KZP14706.1"/>
    <property type="molecule type" value="Genomic_DNA"/>
</dbReference>
<keyword evidence="1" id="KW-0732">Signal</keyword>
<feature type="chain" id="PRO_5007872188" description="Secreted protein" evidence="1">
    <location>
        <begin position="21"/>
        <end position="152"/>
    </location>
</feature>
<dbReference type="Proteomes" id="UP000076532">
    <property type="component" value="Unassembled WGS sequence"/>
</dbReference>
<sequence length="152" mass="16103">MWILIAVLLLLLLLWRQAMMLTLWRQVQLVHWPVREQTMRAQGDERSGWYMGLGVGAGAGGGCGLGARAGLGVVGASTAWSCAAESECSRVHGQASAHGGLVASTVAGCKHGWVQAQLVIEVWGPSMLSKSFGSEVDVPHHHATYNVDPTSG</sequence>